<comment type="function">
    <text evidence="11">Member of the two-component regulatory system BvgS/BvgA. Phosphorylates BvgA via a four-step phosphorelay in response to environmental signals.</text>
</comment>
<keyword evidence="4" id="KW-0808">Transferase</keyword>
<dbReference type="SUPFAM" id="SSF47384">
    <property type="entry name" value="Homodimeric domain of signal transducing histidine kinase"/>
    <property type="match status" value="1"/>
</dbReference>
<keyword evidence="5" id="KW-0732">Signal</keyword>
<gene>
    <name evidence="21" type="ORF">F7R26_008615</name>
</gene>
<evidence type="ECO:0000256" key="1">
    <source>
        <dbReference type="ARBA" id="ARBA00000085"/>
    </source>
</evidence>
<dbReference type="InterPro" id="IPR001789">
    <property type="entry name" value="Sig_transdc_resp-reg_receiver"/>
</dbReference>
<keyword evidence="3 16" id="KW-0597">Phosphoprotein</keyword>
<feature type="domain" description="Histidine kinase" evidence="18">
    <location>
        <begin position="512"/>
        <end position="732"/>
    </location>
</feature>
<evidence type="ECO:0000256" key="7">
    <source>
        <dbReference type="ARBA" id="ARBA00022777"/>
    </source>
</evidence>
<feature type="domain" description="HPt" evidence="20">
    <location>
        <begin position="903"/>
        <end position="995"/>
    </location>
</feature>
<comment type="catalytic activity">
    <reaction evidence="1">
        <text>ATP + protein L-histidine = ADP + protein N-phospho-L-histidine.</text>
        <dbReference type="EC" id="2.7.13.3"/>
    </reaction>
</comment>
<evidence type="ECO:0000259" key="18">
    <source>
        <dbReference type="PROSITE" id="PS50109"/>
    </source>
</evidence>
<dbReference type="InterPro" id="IPR005467">
    <property type="entry name" value="His_kinase_dom"/>
</dbReference>
<keyword evidence="9" id="KW-0902">Two-component regulatory system</keyword>
<evidence type="ECO:0000313" key="22">
    <source>
        <dbReference type="Proteomes" id="UP000397656"/>
    </source>
</evidence>
<dbReference type="PANTHER" id="PTHR45339:SF3">
    <property type="entry name" value="HISTIDINE KINASE"/>
    <property type="match status" value="1"/>
</dbReference>
<dbReference type="SMART" id="SM00448">
    <property type="entry name" value="REC"/>
    <property type="match status" value="1"/>
</dbReference>
<dbReference type="SUPFAM" id="SSF55874">
    <property type="entry name" value="ATPase domain of HSP90 chaperone/DNA topoisomerase II/histidine kinase"/>
    <property type="match status" value="1"/>
</dbReference>
<feature type="modified residue" description="4-aspartylphosphate" evidence="16">
    <location>
        <position position="816"/>
    </location>
</feature>
<dbReference type="InterPro" id="IPR036890">
    <property type="entry name" value="HATPase_C_sf"/>
</dbReference>
<dbReference type="CDD" id="cd17546">
    <property type="entry name" value="REC_hyHK_CKI1_RcsC-like"/>
    <property type="match status" value="1"/>
</dbReference>
<name>A0A643FW39_9BURK</name>
<dbReference type="InterPro" id="IPR003594">
    <property type="entry name" value="HATPase_dom"/>
</dbReference>
<keyword evidence="17" id="KW-0472">Membrane</keyword>
<dbReference type="InterPro" id="IPR008207">
    <property type="entry name" value="Sig_transdc_His_kin_Hpt_dom"/>
</dbReference>
<evidence type="ECO:0000256" key="6">
    <source>
        <dbReference type="ARBA" id="ARBA00022741"/>
    </source>
</evidence>
<evidence type="ECO:0000256" key="4">
    <source>
        <dbReference type="ARBA" id="ARBA00022679"/>
    </source>
</evidence>
<keyword evidence="7" id="KW-0418">Kinase</keyword>
<keyword evidence="17" id="KW-0812">Transmembrane</keyword>
<evidence type="ECO:0000256" key="13">
    <source>
        <dbReference type="ARBA" id="ARBA00068150"/>
    </source>
</evidence>
<keyword evidence="10" id="KW-0843">Virulence</keyword>
<keyword evidence="8" id="KW-0067">ATP-binding</keyword>
<sequence length="995" mass="107448">MKRYQLTLLYGGGAALSAFILLCSVLAVWMAASDYNAAARAGFLTQESRLLVSMTGASAVLKRGTGYAEGVWDRQALPSPALREQYLSNHGQLGIIQDSGRRVYAVATEVSDARPAASFLPLLAMVEKQLKSSIVLTRTPELSANTYFLSVQGDFLATLLRSGSGYAVPVSRLPDALRLFKEAWPDVVSLTQAAQEHPEATPADVIWMAPQFDPLSGELVVRFAQFLFDSDRKPLAVVVANRRPGRFLNGLQNPVDGGEFAILDGHGKVLLTPDAERSDFINHVAAMHTDAARPGVQQAFRDGVFKISERLPGTDWTLVYAYTPYTILAGLKYRLLTISALALVGWLALWVRIVIYRRKILIPGYQRAMRLKESQKLNRALIHTAPVGLSLLAQADGRVIVGNNVMARYAEQVGAPPLNQRMWELYRRASEARPGRPDRNRPLIGQELTLGTDTQALTHLLVNFTHVKYRGEAALLCALHDISAQKKTEQKLREARQAADQANKAKSTFLAIMSHEIRTPLNAMIGCLELMGRAPLSAGQRRRLEIVESSSASLLRIINDVLDVSKVEAGQLTFESIPLRCDQLLQNVRDTFAPLAEAKGLALACEISPGVAGYFLGDPTRIRQVIANLVSNAIKFTESGQVVVRAAFVQDNETSVVQFEIADTGIGIDSAVVPTLFALYTQADSSIHRRYGGTGLGLPLCQRIVEAAQGHISVSSTPGRGSTFTVRWPLQRTEAPPQVAQAGRAAAAKASDAASAVESGNGEPPIQVLVAEDHPATRAMLADQLEQLGIDATIVEDGGKALEALAQRQYDIVLTDIGMPVMDGYALASAIRQQYPGLPIVAMSAHSTPEQAQRSLESSISTVLVKPLPLAVLGRVLRSHAGRSAPKESDSGKTLPELPELPELPITPQICEAMHSATRQTMAAMTDALRAGNADAVLNALHSLSGGFALVGNATLAELCIGLQQLVRSEGLESFQGLWPAFQQEIEDALGELKA</sequence>
<evidence type="ECO:0000256" key="17">
    <source>
        <dbReference type="SAM" id="Phobius"/>
    </source>
</evidence>
<dbReference type="GO" id="GO:0005524">
    <property type="term" value="F:ATP binding"/>
    <property type="evidence" value="ECO:0007669"/>
    <property type="project" value="UniProtKB-KW"/>
</dbReference>
<feature type="transmembrane region" description="Helical" evidence="17">
    <location>
        <begin position="7"/>
        <end position="32"/>
    </location>
</feature>
<evidence type="ECO:0000256" key="2">
    <source>
        <dbReference type="ARBA" id="ARBA00012438"/>
    </source>
</evidence>
<accession>A0A643FW39</accession>
<dbReference type="PRINTS" id="PR00344">
    <property type="entry name" value="BCTRLSENSOR"/>
</dbReference>
<feature type="modified residue" description="Phosphohistidine" evidence="15">
    <location>
        <position position="942"/>
    </location>
</feature>
<evidence type="ECO:0000256" key="3">
    <source>
        <dbReference type="ARBA" id="ARBA00022553"/>
    </source>
</evidence>
<dbReference type="EC" id="2.7.13.3" evidence="2"/>
<dbReference type="FunFam" id="1.10.287.130:FF:000002">
    <property type="entry name" value="Two-component osmosensing histidine kinase"/>
    <property type="match status" value="1"/>
</dbReference>
<evidence type="ECO:0000256" key="14">
    <source>
        <dbReference type="ARBA" id="ARBA00070152"/>
    </source>
</evidence>
<evidence type="ECO:0000256" key="5">
    <source>
        <dbReference type="ARBA" id="ARBA00022729"/>
    </source>
</evidence>
<protein>
    <recommendedName>
        <fullName evidence="13">Sensory/regulatory protein RpfC</fullName>
        <ecNumber evidence="2">2.7.13.3</ecNumber>
    </recommendedName>
    <alternativeName>
        <fullName evidence="14">Virulence sensor protein BvgS</fullName>
    </alternativeName>
</protein>
<dbReference type="AlphaFoldDB" id="A0A643FW39"/>
<dbReference type="InterPro" id="IPR011006">
    <property type="entry name" value="CheY-like_superfamily"/>
</dbReference>
<dbReference type="Pfam" id="PF00512">
    <property type="entry name" value="HisKA"/>
    <property type="match status" value="1"/>
</dbReference>
<dbReference type="PROSITE" id="PS50894">
    <property type="entry name" value="HPT"/>
    <property type="match status" value="1"/>
</dbReference>
<dbReference type="Pfam" id="PF00072">
    <property type="entry name" value="Response_reg"/>
    <property type="match status" value="1"/>
</dbReference>
<dbReference type="CDD" id="cd16922">
    <property type="entry name" value="HATPase_EvgS-ArcB-TorS-like"/>
    <property type="match status" value="1"/>
</dbReference>
<dbReference type="SUPFAM" id="SSF52172">
    <property type="entry name" value="CheY-like"/>
    <property type="match status" value="1"/>
</dbReference>
<dbReference type="SMART" id="SM00388">
    <property type="entry name" value="HisKA"/>
    <property type="match status" value="1"/>
</dbReference>
<evidence type="ECO:0000256" key="11">
    <source>
        <dbReference type="ARBA" id="ARBA00058004"/>
    </source>
</evidence>
<dbReference type="EMBL" id="CP062803">
    <property type="protein sequence ID" value="QOT78061.1"/>
    <property type="molecule type" value="Genomic_DNA"/>
</dbReference>
<dbReference type="InterPro" id="IPR003661">
    <property type="entry name" value="HisK_dim/P_dom"/>
</dbReference>
<dbReference type="PANTHER" id="PTHR45339">
    <property type="entry name" value="HYBRID SIGNAL TRANSDUCTION HISTIDINE KINASE J"/>
    <property type="match status" value="1"/>
</dbReference>
<dbReference type="PROSITE" id="PS50109">
    <property type="entry name" value="HIS_KIN"/>
    <property type="match status" value="1"/>
</dbReference>
<evidence type="ECO:0000259" key="20">
    <source>
        <dbReference type="PROSITE" id="PS50894"/>
    </source>
</evidence>
<evidence type="ECO:0000256" key="8">
    <source>
        <dbReference type="ARBA" id="ARBA00022840"/>
    </source>
</evidence>
<evidence type="ECO:0000313" key="21">
    <source>
        <dbReference type="EMBL" id="QOT78061.1"/>
    </source>
</evidence>
<proteinExistence type="predicted"/>
<dbReference type="PROSITE" id="PS50110">
    <property type="entry name" value="RESPONSE_REGULATORY"/>
    <property type="match status" value="1"/>
</dbReference>
<organism evidence="21 22">
    <name type="scientific">Cupriavidus basilensis</name>
    <dbReference type="NCBI Taxonomy" id="68895"/>
    <lineage>
        <taxon>Bacteria</taxon>
        <taxon>Pseudomonadati</taxon>
        <taxon>Pseudomonadota</taxon>
        <taxon>Betaproteobacteria</taxon>
        <taxon>Burkholderiales</taxon>
        <taxon>Burkholderiaceae</taxon>
        <taxon>Cupriavidus</taxon>
    </lineage>
</organism>
<dbReference type="InterPro" id="IPR036097">
    <property type="entry name" value="HisK_dim/P_sf"/>
</dbReference>
<reference evidence="21 22" key="1">
    <citation type="submission" date="2020-10" db="EMBL/GenBank/DDBJ databases">
        <title>Complete genome sequence of Cupriavidus basilensis CCUG 49340T.</title>
        <authorList>
            <person name="Salva-Serra F."/>
            <person name="Donoso R.A."/>
            <person name="Cho K.H."/>
            <person name="Yoo J.A."/>
            <person name="Lee K."/>
            <person name="Yoon S.-H."/>
            <person name="Perez-Pantoja D."/>
            <person name="Moore E.R.B."/>
        </authorList>
    </citation>
    <scope>NUCLEOTIDE SEQUENCE [LARGE SCALE GENOMIC DNA]</scope>
    <source>
        <strain evidence="22">CCUG 49340</strain>
    </source>
</reference>
<evidence type="ECO:0000256" key="15">
    <source>
        <dbReference type="PROSITE-ProRule" id="PRU00110"/>
    </source>
</evidence>
<dbReference type="Pfam" id="PF01627">
    <property type="entry name" value="Hpt"/>
    <property type="match status" value="1"/>
</dbReference>
<evidence type="ECO:0000256" key="16">
    <source>
        <dbReference type="PROSITE-ProRule" id="PRU00169"/>
    </source>
</evidence>
<dbReference type="SUPFAM" id="SSF47226">
    <property type="entry name" value="Histidine-containing phosphotransfer domain, HPT domain"/>
    <property type="match status" value="1"/>
</dbReference>
<dbReference type="GO" id="GO:0000155">
    <property type="term" value="F:phosphorelay sensor kinase activity"/>
    <property type="evidence" value="ECO:0007669"/>
    <property type="project" value="InterPro"/>
</dbReference>
<keyword evidence="17" id="KW-1133">Transmembrane helix</keyword>
<dbReference type="GO" id="GO:0005886">
    <property type="term" value="C:plasma membrane"/>
    <property type="evidence" value="ECO:0007669"/>
    <property type="project" value="UniProtKB-SubCell"/>
</dbReference>
<dbReference type="Gene3D" id="1.10.287.130">
    <property type="match status" value="1"/>
</dbReference>
<evidence type="ECO:0000256" key="10">
    <source>
        <dbReference type="ARBA" id="ARBA00023026"/>
    </source>
</evidence>
<dbReference type="Gene3D" id="3.40.50.2300">
    <property type="match status" value="1"/>
</dbReference>
<comment type="subunit">
    <text evidence="12">At low DSF concentrations, interacts with RpfF.</text>
</comment>
<evidence type="ECO:0000256" key="9">
    <source>
        <dbReference type="ARBA" id="ARBA00023012"/>
    </source>
</evidence>
<dbReference type="Gene3D" id="3.30.450.20">
    <property type="entry name" value="PAS domain"/>
    <property type="match status" value="1"/>
</dbReference>
<dbReference type="Pfam" id="PF02518">
    <property type="entry name" value="HATPase_c"/>
    <property type="match status" value="1"/>
</dbReference>
<dbReference type="FunFam" id="3.30.565.10:FF:000010">
    <property type="entry name" value="Sensor histidine kinase RcsC"/>
    <property type="match status" value="1"/>
</dbReference>
<dbReference type="InterPro" id="IPR036641">
    <property type="entry name" value="HPT_dom_sf"/>
</dbReference>
<evidence type="ECO:0000256" key="12">
    <source>
        <dbReference type="ARBA" id="ARBA00064003"/>
    </source>
</evidence>
<dbReference type="InterPro" id="IPR004358">
    <property type="entry name" value="Sig_transdc_His_kin-like_C"/>
</dbReference>
<dbReference type="Gene3D" id="1.20.120.160">
    <property type="entry name" value="HPT domain"/>
    <property type="match status" value="1"/>
</dbReference>
<evidence type="ECO:0000259" key="19">
    <source>
        <dbReference type="PROSITE" id="PS50110"/>
    </source>
</evidence>
<keyword evidence="6" id="KW-0547">Nucleotide-binding</keyword>
<dbReference type="Gene3D" id="3.30.565.10">
    <property type="entry name" value="Histidine kinase-like ATPase, C-terminal domain"/>
    <property type="match status" value="1"/>
</dbReference>
<feature type="domain" description="Response regulatory" evidence="19">
    <location>
        <begin position="767"/>
        <end position="881"/>
    </location>
</feature>
<dbReference type="SMART" id="SM00387">
    <property type="entry name" value="HATPase_c"/>
    <property type="match status" value="1"/>
</dbReference>
<dbReference type="CDD" id="cd00082">
    <property type="entry name" value="HisKA"/>
    <property type="match status" value="1"/>
</dbReference>
<dbReference type="Proteomes" id="UP000397656">
    <property type="component" value="Chromosome 1"/>
</dbReference>